<name>A0ABW3S2D1_9BACL</name>
<dbReference type="EMBL" id="JBHTLM010000019">
    <property type="protein sequence ID" value="MFD1178709.1"/>
    <property type="molecule type" value="Genomic_DNA"/>
</dbReference>
<reference evidence="4" key="1">
    <citation type="journal article" date="2019" name="Int. J. Syst. Evol. Microbiol.">
        <title>The Global Catalogue of Microorganisms (GCM) 10K type strain sequencing project: providing services to taxonomists for standard genome sequencing and annotation.</title>
        <authorList>
            <consortium name="The Broad Institute Genomics Platform"/>
            <consortium name="The Broad Institute Genome Sequencing Center for Infectious Disease"/>
            <person name="Wu L."/>
            <person name="Ma J."/>
        </authorList>
    </citation>
    <scope>NUCLEOTIDE SEQUENCE [LARGE SCALE GENOMIC DNA]</scope>
    <source>
        <strain evidence="4">CCUG 59189</strain>
    </source>
</reference>
<comment type="caution">
    <text evidence="3">The sequence shown here is derived from an EMBL/GenBank/DDBJ whole genome shotgun (WGS) entry which is preliminary data.</text>
</comment>
<evidence type="ECO:0000313" key="3">
    <source>
        <dbReference type="EMBL" id="MFD1178709.1"/>
    </source>
</evidence>
<evidence type="ECO:0000259" key="2">
    <source>
        <dbReference type="Pfam" id="PF07833"/>
    </source>
</evidence>
<dbReference type="PANTHER" id="PTHR36842:SF1">
    <property type="entry name" value="PROTEIN TOLB"/>
    <property type="match status" value="1"/>
</dbReference>
<dbReference type="SUPFAM" id="SSF55383">
    <property type="entry name" value="Copper amine oxidase, domain N"/>
    <property type="match status" value="1"/>
</dbReference>
<feature type="signal peptide" evidence="1">
    <location>
        <begin position="1"/>
        <end position="27"/>
    </location>
</feature>
<dbReference type="Gene3D" id="2.120.10.30">
    <property type="entry name" value="TolB, C-terminal domain"/>
    <property type="match status" value="1"/>
</dbReference>
<keyword evidence="1" id="KW-0732">Signal</keyword>
<keyword evidence="4" id="KW-1185">Reference proteome</keyword>
<dbReference type="InterPro" id="IPR011042">
    <property type="entry name" value="6-blade_b-propeller_TolB-like"/>
</dbReference>
<dbReference type="RefSeq" id="WP_379321148.1">
    <property type="nucleotide sequence ID" value="NZ_JBHTLM010000019.1"/>
</dbReference>
<dbReference type="InterPro" id="IPR036582">
    <property type="entry name" value="Mao_N_sf"/>
</dbReference>
<proteinExistence type="predicted"/>
<dbReference type="Pfam" id="PF07833">
    <property type="entry name" value="Cu_amine_oxidN1"/>
    <property type="match status" value="1"/>
</dbReference>
<protein>
    <submittedName>
        <fullName evidence="3">Stalk domain-containing protein</fullName>
    </submittedName>
</protein>
<evidence type="ECO:0000256" key="1">
    <source>
        <dbReference type="SAM" id="SignalP"/>
    </source>
</evidence>
<gene>
    <name evidence="3" type="ORF">ACFQ3W_20750</name>
</gene>
<dbReference type="InterPro" id="IPR012854">
    <property type="entry name" value="Cu_amine_oxidase-like_N"/>
</dbReference>
<feature type="domain" description="Copper amine oxidase-like N-terminal" evidence="2">
    <location>
        <begin position="56"/>
        <end position="157"/>
    </location>
</feature>
<dbReference type="SUPFAM" id="SSF82171">
    <property type="entry name" value="DPP6 N-terminal domain-like"/>
    <property type="match status" value="1"/>
</dbReference>
<feature type="chain" id="PRO_5047344249" evidence="1">
    <location>
        <begin position="28"/>
        <end position="481"/>
    </location>
</feature>
<sequence length="481" mass="50254">MNNGKVLGMLLASAIITSSVAVGSASAAPASQPRAKAAPVKASVSKLKVVNQSVTINGSKLTLKSVVVSKVTLFSLRDLAKGLGASIKKNGADLVVEDNTGMHKLTLKVGSKGYRAEGSQDGTATQFIVAPQSVEGSVYVEPVAVVNALGGEVSETGEISSTARLSGQFSTPFFDASGSVIVSKDDAETPQLVKLSANGNHEVFTSNENANSAVLSPDGAWGAFTDENGALFLINTANGTVKTLSTDGSVKTDLVWSADGKKIYFIQGDKQEKISYITLDTGKVTEVLADKVENKSEVQVSADEKKIAYFVNVTGKAETDKDSTEDALKIDYSKAGTQVFSLDLSAKDAKPVQLTKELDNKLYLSLLSDGRVTYVSADPDGKVENSILKVISVDGTKIDNLVSDIDVVSSEVISGKQIILADTADGSYKLIEINATGAKTELFSTKLTVSEWAVSPSGAIALIADGKVVLVQGGKSLELTK</sequence>
<organism evidence="3 4">
    <name type="scientific">Paenibacillus puldeungensis</name>
    <dbReference type="NCBI Taxonomy" id="696536"/>
    <lineage>
        <taxon>Bacteria</taxon>
        <taxon>Bacillati</taxon>
        <taxon>Bacillota</taxon>
        <taxon>Bacilli</taxon>
        <taxon>Bacillales</taxon>
        <taxon>Paenibacillaceae</taxon>
        <taxon>Paenibacillus</taxon>
    </lineage>
</organism>
<dbReference type="PANTHER" id="PTHR36842">
    <property type="entry name" value="PROTEIN TOLB HOMOLOG"/>
    <property type="match status" value="1"/>
</dbReference>
<evidence type="ECO:0000313" key="4">
    <source>
        <dbReference type="Proteomes" id="UP001597262"/>
    </source>
</evidence>
<dbReference type="Proteomes" id="UP001597262">
    <property type="component" value="Unassembled WGS sequence"/>
</dbReference>
<accession>A0ABW3S2D1</accession>